<feature type="transmembrane region" description="Helical" evidence="7">
    <location>
        <begin position="363"/>
        <end position="384"/>
    </location>
</feature>
<dbReference type="InterPro" id="IPR050428">
    <property type="entry name" value="TCS_sensor_his_kinase"/>
</dbReference>
<dbReference type="Pfam" id="PF02518">
    <property type="entry name" value="HATPase_c"/>
    <property type="match status" value="1"/>
</dbReference>
<dbReference type="AlphaFoldDB" id="W5TQK0"/>
<dbReference type="PANTHER" id="PTHR45436:SF5">
    <property type="entry name" value="SENSOR HISTIDINE KINASE TRCS"/>
    <property type="match status" value="1"/>
</dbReference>
<evidence type="ECO:0000256" key="3">
    <source>
        <dbReference type="ARBA" id="ARBA00022553"/>
    </source>
</evidence>
<keyword evidence="4" id="KW-0808">Transferase</keyword>
<organism evidence="9 10">
    <name type="scientific">Nocardia nova SH22a</name>
    <dbReference type="NCBI Taxonomy" id="1415166"/>
    <lineage>
        <taxon>Bacteria</taxon>
        <taxon>Bacillati</taxon>
        <taxon>Actinomycetota</taxon>
        <taxon>Actinomycetes</taxon>
        <taxon>Mycobacteriales</taxon>
        <taxon>Nocardiaceae</taxon>
        <taxon>Nocardia</taxon>
    </lineage>
</organism>
<keyword evidence="5 9" id="KW-0418">Kinase</keyword>
<evidence type="ECO:0000256" key="6">
    <source>
        <dbReference type="SAM" id="MobiDB-lite"/>
    </source>
</evidence>
<name>W5TQK0_9NOCA</name>
<dbReference type="HOGENOM" id="CLU_002554_2_1_11"/>
<comment type="catalytic activity">
    <reaction evidence="1">
        <text>ATP + protein L-histidine = ADP + protein N-phospho-L-histidine.</text>
        <dbReference type="EC" id="2.7.13.3"/>
    </reaction>
</comment>
<evidence type="ECO:0000256" key="1">
    <source>
        <dbReference type="ARBA" id="ARBA00000085"/>
    </source>
</evidence>
<dbReference type="InterPro" id="IPR003594">
    <property type="entry name" value="HATPase_dom"/>
</dbReference>
<keyword evidence="7" id="KW-1133">Transmembrane helix</keyword>
<evidence type="ECO:0000256" key="5">
    <source>
        <dbReference type="ARBA" id="ARBA00022777"/>
    </source>
</evidence>
<gene>
    <name evidence="9" type="ORF">NONO_c64630</name>
</gene>
<dbReference type="GO" id="GO:0000160">
    <property type="term" value="P:phosphorelay signal transduction system"/>
    <property type="evidence" value="ECO:0007669"/>
    <property type="project" value="TreeGrafter"/>
</dbReference>
<keyword evidence="7" id="KW-0812">Transmembrane</keyword>
<dbReference type="PATRIC" id="fig|1415166.3.peg.6642"/>
<reference evidence="9 10" key="1">
    <citation type="journal article" date="2014" name="Appl. Environ. Microbiol.">
        <title>Insights into the Microbial Degradation of Rubber and Gutta-Percha by Analysis of the Complete Genome of Nocardia nova SH22a.</title>
        <authorList>
            <person name="Luo Q."/>
            <person name="Hiessl S."/>
            <person name="Poehlein A."/>
            <person name="Daniel R."/>
            <person name="Steinbuchel A."/>
        </authorList>
    </citation>
    <scope>NUCLEOTIDE SEQUENCE [LARGE SCALE GENOMIC DNA]</scope>
    <source>
        <strain evidence="9">SH22a</strain>
    </source>
</reference>
<dbReference type="SMART" id="SM00387">
    <property type="entry name" value="HATPase_c"/>
    <property type="match status" value="1"/>
</dbReference>
<accession>W5TQK0</accession>
<feature type="region of interest" description="Disordered" evidence="6">
    <location>
        <begin position="704"/>
        <end position="898"/>
    </location>
</feature>
<evidence type="ECO:0000313" key="10">
    <source>
        <dbReference type="Proteomes" id="UP000019150"/>
    </source>
</evidence>
<dbReference type="Pfam" id="PF08376">
    <property type="entry name" value="NIT"/>
    <property type="match status" value="1"/>
</dbReference>
<dbReference type="GO" id="GO:0005886">
    <property type="term" value="C:plasma membrane"/>
    <property type="evidence" value="ECO:0007669"/>
    <property type="project" value="TreeGrafter"/>
</dbReference>
<dbReference type="EC" id="2.7.13.3" evidence="2"/>
<feature type="compositionally biased region" description="Basic and acidic residues" evidence="6">
    <location>
        <begin position="712"/>
        <end position="760"/>
    </location>
</feature>
<feature type="transmembrane region" description="Helical" evidence="7">
    <location>
        <begin position="47"/>
        <end position="70"/>
    </location>
</feature>
<dbReference type="InterPro" id="IPR036890">
    <property type="entry name" value="HATPase_C_sf"/>
</dbReference>
<dbReference type="KEGG" id="nno:NONO_c64630"/>
<evidence type="ECO:0000256" key="4">
    <source>
        <dbReference type="ARBA" id="ARBA00022679"/>
    </source>
</evidence>
<dbReference type="GO" id="GO:0004673">
    <property type="term" value="F:protein histidine kinase activity"/>
    <property type="evidence" value="ECO:0007669"/>
    <property type="project" value="UniProtKB-EC"/>
</dbReference>
<evidence type="ECO:0000313" key="9">
    <source>
        <dbReference type="EMBL" id="AHH21233.1"/>
    </source>
</evidence>
<evidence type="ECO:0000256" key="2">
    <source>
        <dbReference type="ARBA" id="ARBA00012438"/>
    </source>
</evidence>
<dbReference type="EMBL" id="CP006850">
    <property type="protein sequence ID" value="AHH21233.1"/>
    <property type="molecule type" value="Genomic_DNA"/>
</dbReference>
<protein>
    <recommendedName>
        <fullName evidence="2">histidine kinase</fullName>
        <ecNumber evidence="2">2.7.13.3</ecNumber>
    </recommendedName>
</protein>
<evidence type="ECO:0000259" key="8">
    <source>
        <dbReference type="SMART" id="SM00387"/>
    </source>
</evidence>
<dbReference type="PANTHER" id="PTHR45436">
    <property type="entry name" value="SENSOR HISTIDINE KINASE YKOH"/>
    <property type="match status" value="1"/>
</dbReference>
<feature type="domain" description="Histidine kinase/HSP90-like ATPase" evidence="8">
    <location>
        <begin position="566"/>
        <end position="681"/>
    </location>
</feature>
<keyword evidence="10" id="KW-1185">Reference proteome</keyword>
<evidence type="ECO:0000256" key="7">
    <source>
        <dbReference type="SAM" id="Phobius"/>
    </source>
</evidence>
<dbReference type="Proteomes" id="UP000019150">
    <property type="component" value="Chromosome"/>
</dbReference>
<feature type="region of interest" description="Disordered" evidence="6">
    <location>
        <begin position="295"/>
        <end position="321"/>
    </location>
</feature>
<proteinExistence type="predicted"/>
<dbReference type="SUPFAM" id="SSF55874">
    <property type="entry name" value="ATPase domain of HSP90 chaperone/DNA topoisomerase II/histidine kinase"/>
    <property type="match status" value="1"/>
</dbReference>
<sequence length="898" mass="95570">MWSAVLGRCGEEVGGRLPSWPVRKPDSRLFGLVSRGVRGRVSVRVRLLAIVLISSVTLLAIGVGASSYMVRSGRDARNWAELASSTTTPAVAIVQTFGEERRLSMLQLAGDPAATAQLPEARQRSDAALAALNAKGDEAQKMNPDGSGADIAAYGQLLAQLPKVRAGIDSGQAPPDQVFGLFSTFVAAIVDASMLAARVAPDAGIAVQLGYAVEPLRAGEALSKAVAIGELALVTDNLTAEQRRQFTDYMGEYRGQVRYAQSVLHGERGDELQNIVSGPAWAEVDRMADAIVARTEAAGDESRSATTGSRRTDTRPPLPSTMQAWQDSANKVGSGLLKVWEDKSRDAHAQARARGDRTAIGSLFGGGAVLLVSILAFLAALLLANRFIGRMRRLRRDTLELADERLPDIMRRVSAGEAVDTPTEVSRLDFGSDELGQVAQAFNRAQVVAVSAAVAESNTRAGINTVFLDIAHRSQALVHRQLALLDQAERREENADQLELLFQLDHLATRARRNAENLIILGGKQPGRRWRQPVPLVEVVRGAVAESLDYTRIRIGRIPKVRVNGTAVADLIHLLAELMDNATSYSPPQAGVEVSASVVGRGVAVEVVDQGLGMTADDLDRRNEMLTHPPEFSVAAMSSDNRLGLFVVAKLANRHGISVKLRESAYGGVRAVVLVGSPVLETSDPAVADFDDSGPATGEFAVIGPAPVAQRGRAEADARPELPTRRPELPTRRPEVSTHRPEVPKRRPVAESDAVRDEAKPTVAEDVPSSASEEADAASRRSAWFTSPSDRESQPGAGVFGAPVTAPGSTDPVPSAGPAPRTGGGRPPLPRRVRSSAPTDTPAAGTNSVRQRSADQARNLISAVERGTRQGRRAPAESGAPTPRSDTDEGSDGYFQSK</sequence>
<keyword evidence="3" id="KW-0597">Phosphoprotein</keyword>
<dbReference type="Gene3D" id="3.30.565.10">
    <property type="entry name" value="Histidine kinase-like ATPase, C-terminal domain"/>
    <property type="match status" value="1"/>
</dbReference>
<keyword evidence="7" id="KW-0472">Membrane</keyword>
<dbReference type="InterPro" id="IPR013587">
    <property type="entry name" value="Nitrate/nitrite_sensing"/>
</dbReference>
<dbReference type="STRING" id="1415166.NONO_c64630"/>
<feature type="compositionally biased region" description="Polar residues" evidence="6">
    <location>
        <begin position="844"/>
        <end position="856"/>
    </location>
</feature>
<dbReference type="eggNOG" id="COG2205">
    <property type="taxonomic scope" value="Bacteria"/>
</dbReference>